<keyword evidence="6 10" id="KW-0812">Transmembrane</keyword>
<organism evidence="12 13">
    <name type="scientific">Denitrificimonas caeni</name>
    <dbReference type="NCBI Taxonomy" id="521720"/>
    <lineage>
        <taxon>Bacteria</taxon>
        <taxon>Pseudomonadati</taxon>
        <taxon>Pseudomonadota</taxon>
        <taxon>Gammaproteobacteria</taxon>
        <taxon>Pseudomonadales</taxon>
        <taxon>Pseudomonadaceae</taxon>
        <taxon>Denitrificimonas</taxon>
    </lineage>
</organism>
<evidence type="ECO:0000259" key="11">
    <source>
        <dbReference type="Pfam" id="PF01618"/>
    </source>
</evidence>
<comment type="subunit">
    <text evidence="10">The Tol-Pal system is composed of five core proteins: the inner membrane proteins TolA, TolQ and TolR, the periplasmic protein TolB and the outer membrane protein Pal. They form a network linking the inner and outer membranes and the peptidoglycan layer.</text>
</comment>
<proteinExistence type="inferred from homology"/>
<dbReference type="KEGG" id="dce:O6P33_04795"/>
<keyword evidence="5 10" id="KW-0132">Cell division</keyword>
<feature type="transmembrane region" description="Helical" evidence="10">
    <location>
        <begin position="121"/>
        <end position="144"/>
    </location>
</feature>
<dbReference type="PANTHER" id="PTHR30625">
    <property type="entry name" value="PROTEIN TOLQ"/>
    <property type="match status" value="1"/>
</dbReference>
<dbReference type="AlphaFoldDB" id="A0AAE9VRF6"/>
<evidence type="ECO:0000313" key="12">
    <source>
        <dbReference type="EMBL" id="WBE26542.1"/>
    </source>
</evidence>
<dbReference type="GO" id="GO:0017038">
    <property type="term" value="P:protein import"/>
    <property type="evidence" value="ECO:0007669"/>
    <property type="project" value="TreeGrafter"/>
</dbReference>
<dbReference type="PANTHER" id="PTHR30625:SF3">
    <property type="entry name" value="TOL-PAL SYSTEM PROTEIN TOLQ"/>
    <property type="match status" value="1"/>
</dbReference>
<evidence type="ECO:0000313" key="13">
    <source>
        <dbReference type="Proteomes" id="UP001212189"/>
    </source>
</evidence>
<sequence>MSPWTLIADASLLVQLVMLILILASIISWFLIVQRSSLMSSAGNSLTRFEQSFWSKGTNLGQLYQTQTAETPGVEGIFHAGYHEFAHLSDQESEPDAVMEGVQRAMRVAISREEERLEKHLPFLATVGSVSPYIGLFGTVWGIMNSFIGLSQTEQATLAAVAPGIAEALIATAIGLFAAIPAVIAYNRFAARSEGLISRYYTFAEEFSTILHRRLHNRKGS</sequence>
<dbReference type="EMBL" id="CP114976">
    <property type="protein sequence ID" value="WBE26542.1"/>
    <property type="molecule type" value="Genomic_DNA"/>
</dbReference>
<dbReference type="GO" id="GO:0051301">
    <property type="term" value="P:cell division"/>
    <property type="evidence" value="ECO:0007669"/>
    <property type="project" value="UniProtKB-UniRule"/>
</dbReference>
<dbReference type="InterPro" id="IPR014163">
    <property type="entry name" value="Tol-Pal_TolQ"/>
</dbReference>
<dbReference type="HAMAP" id="MF_02202">
    <property type="entry name" value="TolQ"/>
    <property type="match status" value="1"/>
</dbReference>
<evidence type="ECO:0000256" key="6">
    <source>
        <dbReference type="ARBA" id="ARBA00022692"/>
    </source>
</evidence>
<comment type="similarity">
    <text evidence="2 10">Belongs to the ExbB/TolQ family.</text>
</comment>
<dbReference type="Proteomes" id="UP001212189">
    <property type="component" value="Chromosome"/>
</dbReference>
<name>A0AAE9VRF6_9GAMM</name>
<gene>
    <name evidence="10 12" type="primary">tolQ</name>
    <name evidence="12" type="ORF">O6P33_04795</name>
</gene>
<dbReference type="InterPro" id="IPR002898">
    <property type="entry name" value="MotA_ExbB_proton_chnl"/>
</dbReference>
<evidence type="ECO:0000256" key="5">
    <source>
        <dbReference type="ARBA" id="ARBA00022618"/>
    </source>
</evidence>
<keyword evidence="9 10" id="KW-0131">Cell cycle</keyword>
<dbReference type="InterPro" id="IPR050790">
    <property type="entry name" value="ExbB/TolQ_transport"/>
</dbReference>
<evidence type="ECO:0000256" key="8">
    <source>
        <dbReference type="ARBA" id="ARBA00023136"/>
    </source>
</evidence>
<dbReference type="GO" id="GO:0043213">
    <property type="term" value="P:bacteriocin transport"/>
    <property type="evidence" value="ECO:0007669"/>
    <property type="project" value="InterPro"/>
</dbReference>
<evidence type="ECO:0000256" key="1">
    <source>
        <dbReference type="ARBA" id="ARBA00004651"/>
    </source>
</evidence>
<dbReference type="RefSeq" id="WP_269819463.1">
    <property type="nucleotide sequence ID" value="NZ_CP114976.1"/>
</dbReference>
<comment type="subcellular location">
    <subcellularLocation>
        <location evidence="10">Cell inner membrane</location>
        <topology evidence="10">Multi-pass membrane protein</topology>
    </subcellularLocation>
    <subcellularLocation>
        <location evidence="1">Cell membrane</location>
        <topology evidence="1">Multi-pass membrane protein</topology>
    </subcellularLocation>
</comment>
<keyword evidence="7 10" id="KW-1133">Transmembrane helix</keyword>
<evidence type="ECO:0000256" key="10">
    <source>
        <dbReference type="HAMAP-Rule" id="MF_02202"/>
    </source>
</evidence>
<protein>
    <recommendedName>
        <fullName evidence="10">Tol-Pal system protein TolQ</fullName>
    </recommendedName>
</protein>
<evidence type="ECO:0000256" key="2">
    <source>
        <dbReference type="ARBA" id="ARBA00010442"/>
    </source>
</evidence>
<comment type="function">
    <text evidence="10">Part of the Tol-Pal system, which plays a role in outer membrane invagination during cell division and is important for maintaining outer membrane integrity.</text>
</comment>
<reference evidence="12 13" key="1">
    <citation type="submission" date="2022-12" db="EMBL/GenBank/DDBJ databases">
        <title>Coexistence and Characterization of a Novel Tigecycline Resistance gene tet(X) variant and blaNDM-1 in a Pseudomonas caeni Isolate of Chicken Origin.</title>
        <authorList>
            <person name="Lu X."/>
            <person name="Zhang L."/>
            <person name="Li R."/>
            <person name="Wang Z."/>
        </authorList>
    </citation>
    <scope>NUCLEOTIDE SEQUENCE [LARGE SCALE GENOMIC DNA]</scope>
    <source>
        <strain evidence="12 13">CE14</strain>
    </source>
</reference>
<evidence type="ECO:0000256" key="3">
    <source>
        <dbReference type="ARBA" id="ARBA00022475"/>
    </source>
</evidence>
<accession>A0AAE9VRF6</accession>
<evidence type="ECO:0000256" key="9">
    <source>
        <dbReference type="ARBA" id="ARBA00023306"/>
    </source>
</evidence>
<keyword evidence="13" id="KW-1185">Reference proteome</keyword>
<evidence type="ECO:0000256" key="7">
    <source>
        <dbReference type="ARBA" id="ARBA00022989"/>
    </source>
</evidence>
<dbReference type="GO" id="GO:0005886">
    <property type="term" value="C:plasma membrane"/>
    <property type="evidence" value="ECO:0007669"/>
    <property type="project" value="UniProtKB-SubCell"/>
</dbReference>
<keyword evidence="8 10" id="KW-0472">Membrane</keyword>
<feature type="domain" description="MotA/TolQ/ExbB proton channel" evidence="11">
    <location>
        <begin position="80"/>
        <end position="200"/>
    </location>
</feature>
<keyword evidence="4 10" id="KW-0997">Cell inner membrane</keyword>
<feature type="transmembrane region" description="Helical" evidence="10">
    <location>
        <begin position="12"/>
        <end position="32"/>
    </location>
</feature>
<dbReference type="Pfam" id="PF01618">
    <property type="entry name" value="MotA_ExbB"/>
    <property type="match status" value="1"/>
</dbReference>
<dbReference type="NCBIfam" id="TIGR02796">
    <property type="entry name" value="tolQ"/>
    <property type="match status" value="1"/>
</dbReference>
<feature type="transmembrane region" description="Helical" evidence="10">
    <location>
        <begin position="164"/>
        <end position="186"/>
    </location>
</feature>
<keyword evidence="3 10" id="KW-1003">Cell membrane</keyword>
<evidence type="ECO:0000256" key="4">
    <source>
        <dbReference type="ARBA" id="ARBA00022519"/>
    </source>
</evidence>